<reference evidence="2" key="2">
    <citation type="submission" date="2021-10" db="EMBL/GenBank/DDBJ databases">
        <title>Phylogenomics reveals ancestral predisposition of the termite-cultivated fungus Termitomyces towards a domesticated lifestyle.</title>
        <authorList>
            <person name="Auxier B."/>
            <person name="Grum-Grzhimaylo A."/>
            <person name="Cardenas M.E."/>
            <person name="Lodge J.D."/>
            <person name="Laessoe T."/>
            <person name="Pedersen O."/>
            <person name="Smith M.E."/>
            <person name="Kuyper T.W."/>
            <person name="Franco-Molano E.A."/>
            <person name="Baroni T.J."/>
            <person name="Aanen D.K."/>
        </authorList>
    </citation>
    <scope>NUCLEOTIDE SEQUENCE</scope>
    <source>
        <strain evidence="2">D49</strain>
    </source>
</reference>
<name>A0A9P7K444_9AGAR</name>
<dbReference type="InterPro" id="IPR036673">
    <property type="entry name" value="Cyanovirin-N_sf"/>
</dbReference>
<accession>A0A9P7K444</accession>
<reference evidence="2" key="1">
    <citation type="submission" date="2021-02" db="EMBL/GenBank/DDBJ databases">
        <authorList>
            <person name="Nieuwenhuis M."/>
            <person name="Van De Peppel L.J.J."/>
        </authorList>
    </citation>
    <scope>NUCLEOTIDE SEQUENCE</scope>
    <source>
        <strain evidence="2">D49</strain>
    </source>
</reference>
<gene>
    <name evidence="2" type="ORF">H0H81_009050</name>
</gene>
<dbReference type="SUPFAM" id="SSF51322">
    <property type="entry name" value="Cyanovirin-N"/>
    <property type="match status" value="1"/>
</dbReference>
<protein>
    <recommendedName>
        <fullName evidence="1">Cyanovirin-N domain-containing protein</fullName>
    </recommendedName>
</protein>
<keyword evidence="3" id="KW-1185">Reference proteome</keyword>
<evidence type="ECO:0000313" key="3">
    <source>
        <dbReference type="Proteomes" id="UP000717328"/>
    </source>
</evidence>
<dbReference type="SMART" id="SM01111">
    <property type="entry name" value="CVNH"/>
    <property type="match status" value="1"/>
</dbReference>
<dbReference type="Gene3D" id="2.30.60.10">
    <property type="entry name" value="Cyanovirin-N"/>
    <property type="match status" value="1"/>
</dbReference>
<dbReference type="InterPro" id="IPR011058">
    <property type="entry name" value="Cyanovirin-N"/>
</dbReference>
<dbReference type="PANTHER" id="PTHR42076">
    <property type="entry name" value="CYANOVIRIN-N HOMOLOG"/>
    <property type="match status" value="1"/>
</dbReference>
<proteinExistence type="predicted"/>
<dbReference type="PANTHER" id="PTHR42076:SF1">
    <property type="entry name" value="CYANOVIRIN-N DOMAIN-CONTAINING PROTEIN"/>
    <property type="match status" value="1"/>
</dbReference>
<evidence type="ECO:0000313" key="2">
    <source>
        <dbReference type="EMBL" id="KAG5636118.1"/>
    </source>
</evidence>
<feature type="domain" description="Cyanovirin-N" evidence="1">
    <location>
        <begin position="3"/>
        <end position="105"/>
    </location>
</feature>
<dbReference type="EMBL" id="JABCKI010005973">
    <property type="protein sequence ID" value="KAG5636118.1"/>
    <property type="molecule type" value="Genomic_DNA"/>
</dbReference>
<organism evidence="2 3">
    <name type="scientific">Sphagnurus paluster</name>
    <dbReference type="NCBI Taxonomy" id="117069"/>
    <lineage>
        <taxon>Eukaryota</taxon>
        <taxon>Fungi</taxon>
        <taxon>Dikarya</taxon>
        <taxon>Basidiomycota</taxon>
        <taxon>Agaricomycotina</taxon>
        <taxon>Agaricomycetes</taxon>
        <taxon>Agaricomycetidae</taxon>
        <taxon>Agaricales</taxon>
        <taxon>Tricholomatineae</taxon>
        <taxon>Lyophyllaceae</taxon>
        <taxon>Sphagnurus</taxon>
    </lineage>
</organism>
<sequence length="108" mass="11799">MPNFTDTSRDVRIEVNETTRHTVLLATCRTLLGAWHESTLDLDTKIGNDGGSLAYGGSGFTTSSREIYMLDPALLNATCQRGGSWVPASIDLNDYVGNNNGGLVWDYR</sequence>
<dbReference type="AlphaFoldDB" id="A0A9P7K444"/>
<comment type="caution">
    <text evidence="2">The sequence shown here is derived from an EMBL/GenBank/DDBJ whole genome shotgun (WGS) entry which is preliminary data.</text>
</comment>
<dbReference type="OrthoDB" id="2441380at2759"/>
<dbReference type="Pfam" id="PF08881">
    <property type="entry name" value="CVNH"/>
    <property type="match status" value="1"/>
</dbReference>
<dbReference type="Proteomes" id="UP000717328">
    <property type="component" value="Unassembled WGS sequence"/>
</dbReference>
<evidence type="ECO:0000259" key="1">
    <source>
        <dbReference type="SMART" id="SM01111"/>
    </source>
</evidence>